<evidence type="ECO:0008006" key="4">
    <source>
        <dbReference type="Google" id="ProtNLM"/>
    </source>
</evidence>
<dbReference type="Pfam" id="PF01547">
    <property type="entry name" value="SBP_bac_1"/>
    <property type="match status" value="1"/>
</dbReference>
<dbReference type="KEGG" id="pmq:PM3016_6829"/>
<dbReference type="InterPro" id="IPR050490">
    <property type="entry name" value="Bact_solute-bd_prot1"/>
</dbReference>
<dbReference type="STRING" id="1116391.PM3016_6829"/>
<name>H6NPS5_9BACL</name>
<sequence>MKRKLDTPAWEQRLGSRPPLKEGGYSRELEGRVMQRVAAGPRPGRRRLIRWSPLLACGLMIAIGIGQAEQLAGWAGRLGGKEQADGSSLNGGKPFTLRVAADSAADFMAAYGEAFEQKYPNAQLEVIPLKGRGLTRTGAEQPRGDWFADQRPDVLELEADRTYSALAAEGRLQTLETLSQEEGWERGRMHPGVTAALRSLGGGALYGIAPEYEQLALYYNPSLFEQYGIPLPRDGMNRGQLIEAASRLAQAGGAGEERIYGLAFDGGLSFLEGLVQSAAAEDPGLLDPQGHVDLQDVEWRRLWEQAVEAVRGGAVYVPGAAVRAADSGKKAEPKSGEADVKKAAETRDAAGSSAVDRAAAPADGGESRTAGLSALELFLQGRAAMVLGPYDLARRLDEAARRAPDNKAAAGWNIVTEPQISPGQTNESASFRLRRVYAAAAESPQPEAALALVKYIAGEEAAKRRAAAAGEQHLPSRLPGLTLRLLQGKHAEAFYRLQPPQAQASAGLPSRLAEALPLLAAERFAAAAAGRQTADAALRQLEAELQAVLDGAK</sequence>
<dbReference type="PANTHER" id="PTHR43649">
    <property type="entry name" value="ARABINOSE-BINDING PROTEIN-RELATED"/>
    <property type="match status" value="1"/>
</dbReference>
<feature type="compositionally biased region" description="Basic and acidic residues" evidence="1">
    <location>
        <begin position="326"/>
        <end position="348"/>
    </location>
</feature>
<keyword evidence="3" id="KW-1185">Reference proteome</keyword>
<organism evidence="2 3">
    <name type="scientific">Paenibacillus mucilaginosus 3016</name>
    <dbReference type="NCBI Taxonomy" id="1116391"/>
    <lineage>
        <taxon>Bacteria</taxon>
        <taxon>Bacillati</taxon>
        <taxon>Bacillota</taxon>
        <taxon>Bacilli</taxon>
        <taxon>Bacillales</taxon>
        <taxon>Paenibacillaceae</taxon>
        <taxon>Paenibacillus</taxon>
    </lineage>
</organism>
<dbReference type="Proteomes" id="UP000007523">
    <property type="component" value="Chromosome"/>
</dbReference>
<dbReference type="HOGENOM" id="CLU_043267_0_0_9"/>
<dbReference type="RefSeq" id="WP_014372444.1">
    <property type="nucleotide sequence ID" value="NC_016935.1"/>
</dbReference>
<dbReference type="EMBL" id="CP003235">
    <property type="protein sequence ID" value="AFC33431.1"/>
    <property type="molecule type" value="Genomic_DNA"/>
</dbReference>
<evidence type="ECO:0000313" key="3">
    <source>
        <dbReference type="Proteomes" id="UP000007523"/>
    </source>
</evidence>
<reference evidence="2 3" key="1">
    <citation type="journal article" date="2012" name="J. Bacteriol.">
        <title>Complete Genome Sequence of Paenibacillus mucilaginosus 3016, a Bacterium Functional as Microbial Fertilizer.</title>
        <authorList>
            <person name="Ma M."/>
            <person name="Wang Z."/>
            <person name="Li L."/>
            <person name="Jiang X."/>
            <person name="Guan D."/>
            <person name="Cao F."/>
            <person name="Chen H."/>
            <person name="Wang X."/>
            <person name="Shen D."/>
            <person name="Du B."/>
            <person name="Li J."/>
        </authorList>
    </citation>
    <scope>NUCLEOTIDE SEQUENCE [LARGE SCALE GENOMIC DNA]</scope>
    <source>
        <strain evidence="2 3">3016</strain>
    </source>
</reference>
<evidence type="ECO:0000313" key="2">
    <source>
        <dbReference type="EMBL" id="AFC33431.1"/>
    </source>
</evidence>
<dbReference type="AlphaFoldDB" id="H6NPS5"/>
<feature type="compositionally biased region" description="Low complexity" evidence="1">
    <location>
        <begin position="349"/>
        <end position="364"/>
    </location>
</feature>
<accession>H6NPS5</accession>
<dbReference type="Gene3D" id="3.40.190.10">
    <property type="entry name" value="Periplasmic binding protein-like II"/>
    <property type="match status" value="1"/>
</dbReference>
<dbReference type="InterPro" id="IPR006059">
    <property type="entry name" value="SBP"/>
</dbReference>
<evidence type="ECO:0000256" key="1">
    <source>
        <dbReference type="SAM" id="MobiDB-lite"/>
    </source>
</evidence>
<gene>
    <name evidence="2" type="ORF">PM3016_6829</name>
</gene>
<protein>
    <recommendedName>
        <fullName evidence="4">Family 1 extracellular solute-binding protein</fullName>
    </recommendedName>
</protein>
<proteinExistence type="predicted"/>
<feature type="region of interest" description="Disordered" evidence="1">
    <location>
        <begin position="325"/>
        <end position="367"/>
    </location>
</feature>
<dbReference type="SUPFAM" id="SSF53850">
    <property type="entry name" value="Periplasmic binding protein-like II"/>
    <property type="match status" value="1"/>
</dbReference>
<feature type="region of interest" description="Disordered" evidence="1">
    <location>
        <begin position="1"/>
        <end position="24"/>
    </location>
</feature>